<dbReference type="RefSeq" id="WP_089716423.1">
    <property type="nucleotide sequence ID" value="NZ_FNEH01000021.1"/>
</dbReference>
<proteinExistence type="predicted"/>
<evidence type="ECO:0000313" key="1">
    <source>
        <dbReference type="EMBL" id="SDI96561.1"/>
    </source>
</evidence>
<sequence length="115" mass="13470">MKIYKFWKDGEKENHSFVAARSYNSALKIFESEKDIEHAKIKGEILLRKNPISSKDYLKIKISKGIVPEEIDFEYFGGNRGRLSMIRPEVKNFIQKEIEIAVEKYFENEVPELNG</sequence>
<gene>
    <name evidence="1" type="ORF">SAMN04515654_12146</name>
</gene>
<name>A0A1G8PVQ4_9FIRM</name>
<protein>
    <submittedName>
        <fullName evidence="1">Uncharacterized protein</fullName>
    </submittedName>
</protein>
<reference evidence="1 2" key="1">
    <citation type="submission" date="2016-10" db="EMBL/GenBank/DDBJ databases">
        <authorList>
            <person name="de Groot N.N."/>
        </authorList>
    </citation>
    <scope>NUCLEOTIDE SEQUENCE [LARGE SCALE GENOMIC DNA]</scope>
    <source>
        <strain evidence="1 2">WG7</strain>
    </source>
</reference>
<dbReference type="Proteomes" id="UP000198945">
    <property type="component" value="Unassembled WGS sequence"/>
</dbReference>
<accession>A0A1G8PVQ4</accession>
<dbReference type="AlphaFoldDB" id="A0A1G8PVQ4"/>
<evidence type="ECO:0000313" key="2">
    <source>
        <dbReference type="Proteomes" id="UP000198945"/>
    </source>
</evidence>
<dbReference type="EMBL" id="FNEH01000021">
    <property type="protein sequence ID" value="SDI96561.1"/>
    <property type="molecule type" value="Genomic_DNA"/>
</dbReference>
<organism evidence="1 2">
    <name type="scientific">Halanaerobium congolense</name>
    <dbReference type="NCBI Taxonomy" id="54121"/>
    <lineage>
        <taxon>Bacteria</taxon>
        <taxon>Bacillati</taxon>
        <taxon>Bacillota</taxon>
        <taxon>Clostridia</taxon>
        <taxon>Halanaerobiales</taxon>
        <taxon>Halanaerobiaceae</taxon>
        <taxon>Halanaerobium</taxon>
    </lineage>
</organism>